<evidence type="ECO:0000259" key="3">
    <source>
        <dbReference type="Pfam" id="PF00501"/>
    </source>
</evidence>
<sequence>MASPPLTTRSVHPDRADWRPGGPLARIVPEDTVGAALAGRRERAPDSVVSYVHDRSGALTRLTAGELWDRSCAAADDLQALGVGAGDTVALCADTGPDLVTALFAAMLAGAVPFVVEPPLNEARGAVWGERFRHMAAVASPRALVSGPEISPTVQSVCADLRVPVLEPPYGAAGGSPSTRRPAPVSADAPAYLQFTSGTTGDAKAVVITHRQLYANVAAIARHVPYRQSDVMVGWLPLHHDMGLVGTVFSTFLHQIPVVLMPPLAFAFRPELWPQAISRFRGTLSPAPNFAFHLCAARAKDEGLAGLDLSSWRVAFNGAEAVSSATLDLWQRRMGPLGFAAEAMQPCYGMAEIGIAVTLSEPEQLPRVLHISRSALAGTGTVVAAEPGDPDAQEVTAVGRPLPGYGVRVEDADGNELPERRQGKLIISGPSLTERYLTVDGAVDPSLRPDGLDIGDLGFYADGDLFVTGRVKDLIIIGGRNYLPYSLEAAAAEVPGIRRGGVAAVGVPHPERGTETLLVVAESSAAHDPDRSRAVAADVERVIAARTGLRPDRVHLLPRGKLPKTPSGKLQRTRITALAASGLLDPV</sequence>
<dbReference type="EMBL" id="JBEYXV010000010">
    <property type="protein sequence ID" value="MEU6823195.1"/>
    <property type="molecule type" value="Genomic_DNA"/>
</dbReference>
<reference evidence="4 5" key="1">
    <citation type="submission" date="2024-06" db="EMBL/GenBank/DDBJ databases">
        <title>The Natural Products Discovery Center: Release of the First 8490 Sequenced Strains for Exploring Actinobacteria Biosynthetic Diversity.</title>
        <authorList>
            <person name="Kalkreuter E."/>
            <person name="Kautsar S.A."/>
            <person name="Yang D."/>
            <person name="Bader C.D."/>
            <person name="Teijaro C.N."/>
            <person name="Fluegel L."/>
            <person name="Davis C.M."/>
            <person name="Simpson J.R."/>
            <person name="Lauterbach L."/>
            <person name="Steele A.D."/>
            <person name="Gui C."/>
            <person name="Meng S."/>
            <person name="Li G."/>
            <person name="Viehrig K."/>
            <person name="Ye F."/>
            <person name="Su P."/>
            <person name="Kiefer A.F."/>
            <person name="Nichols A."/>
            <person name="Cepeda A.J."/>
            <person name="Yan W."/>
            <person name="Fan B."/>
            <person name="Jiang Y."/>
            <person name="Adhikari A."/>
            <person name="Zheng C.-J."/>
            <person name="Schuster L."/>
            <person name="Cowan T.M."/>
            <person name="Smanski M.J."/>
            <person name="Chevrette M.G."/>
            <person name="De Carvalho L.P.S."/>
            <person name="Shen B."/>
        </authorList>
    </citation>
    <scope>NUCLEOTIDE SEQUENCE [LARGE SCALE GENOMIC DNA]</scope>
    <source>
        <strain evidence="4 5">NPDC046838</strain>
    </source>
</reference>
<feature type="domain" description="AMP-dependent synthetase/ligase" evidence="3">
    <location>
        <begin position="52"/>
        <end position="437"/>
    </location>
</feature>
<accession>A0ABV3BR25</accession>
<dbReference type="RefSeq" id="WP_359351352.1">
    <property type="nucleotide sequence ID" value="NZ_JBEYXV010000010.1"/>
</dbReference>
<dbReference type="SUPFAM" id="SSF56801">
    <property type="entry name" value="Acetyl-CoA synthetase-like"/>
    <property type="match status" value="1"/>
</dbReference>
<dbReference type="InterPro" id="IPR045851">
    <property type="entry name" value="AMP-bd_C_sf"/>
</dbReference>
<name>A0ABV3BR25_9ACTN</name>
<dbReference type="PANTHER" id="PTHR22754:SF32">
    <property type="entry name" value="DISCO-INTERACTING PROTEIN 2"/>
    <property type="match status" value="1"/>
</dbReference>
<evidence type="ECO:0000256" key="2">
    <source>
        <dbReference type="SAM" id="MobiDB-lite"/>
    </source>
</evidence>
<dbReference type="PROSITE" id="PS00455">
    <property type="entry name" value="AMP_BINDING"/>
    <property type="match status" value="1"/>
</dbReference>
<dbReference type="Gene3D" id="3.30.300.30">
    <property type="match status" value="1"/>
</dbReference>
<gene>
    <name evidence="4" type="ORF">ABZ921_21395</name>
</gene>
<comment type="similarity">
    <text evidence="1">Belongs to the ATP-dependent AMP-binding enzyme family.</text>
</comment>
<organism evidence="4 5">
    <name type="scientific">Streptomyces atriruber</name>
    <dbReference type="NCBI Taxonomy" id="545121"/>
    <lineage>
        <taxon>Bacteria</taxon>
        <taxon>Bacillati</taxon>
        <taxon>Actinomycetota</taxon>
        <taxon>Actinomycetes</taxon>
        <taxon>Kitasatosporales</taxon>
        <taxon>Streptomycetaceae</taxon>
        <taxon>Streptomyces</taxon>
    </lineage>
</organism>
<evidence type="ECO:0000256" key="1">
    <source>
        <dbReference type="ARBA" id="ARBA00006432"/>
    </source>
</evidence>
<evidence type="ECO:0000313" key="4">
    <source>
        <dbReference type="EMBL" id="MEU6823195.1"/>
    </source>
</evidence>
<dbReference type="InterPro" id="IPR000873">
    <property type="entry name" value="AMP-dep_synth/lig_dom"/>
</dbReference>
<dbReference type="InterPro" id="IPR020845">
    <property type="entry name" value="AMP-binding_CS"/>
</dbReference>
<keyword evidence="5" id="KW-1185">Reference proteome</keyword>
<dbReference type="PANTHER" id="PTHR22754">
    <property type="entry name" value="DISCO-INTERACTING PROTEIN 2 DIP2 -RELATED"/>
    <property type="match status" value="1"/>
</dbReference>
<dbReference type="InterPro" id="IPR042099">
    <property type="entry name" value="ANL_N_sf"/>
</dbReference>
<comment type="caution">
    <text evidence="4">The sequence shown here is derived from an EMBL/GenBank/DDBJ whole genome shotgun (WGS) entry which is preliminary data.</text>
</comment>
<protein>
    <submittedName>
        <fullName evidence="4">AMP-binding protein</fullName>
    </submittedName>
</protein>
<dbReference type="Pfam" id="PF00501">
    <property type="entry name" value="AMP-binding"/>
    <property type="match status" value="1"/>
</dbReference>
<evidence type="ECO:0000313" key="5">
    <source>
        <dbReference type="Proteomes" id="UP001551176"/>
    </source>
</evidence>
<proteinExistence type="inferred from homology"/>
<dbReference type="Gene3D" id="3.40.50.12780">
    <property type="entry name" value="N-terminal domain of ligase-like"/>
    <property type="match status" value="1"/>
</dbReference>
<feature type="region of interest" description="Disordered" evidence="2">
    <location>
        <begin position="1"/>
        <end position="24"/>
    </location>
</feature>
<dbReference type="Proteomes" id="UP001551176">
    <property type="component" value="Unassembled WGS sequence"/>
</dbReference>
<feature type="compositionally biased region" description="Polar residues" evidence="2">
    <location>
        <begin position="1"/>
        <end position="10"/>
    </location>
</feature>